<evidence type="ECO:0000256" key="2">
    <source>
        <dbReference type="ARBA" id="ARBA00022553"/>
    </source>
</evidence>
<dbReference type="Pfam" id="PF04615">
    <property type="entry name" value="Utp14"/>
    <property type="match status" value="1"/>
</dbReference>
<feature type="compositionally biased region" description="Acidic residues" evidence="4">
    <location>
        <begin position="718"/>
        <end position="727"/>
    </location>
</feature>
<dbReference type="AlphaFoldDB" id="A0AA39WKR0"/>
<feature type="compositionally biased region" description="Acidic residues" evidence="4">
    <location>
        <begin position="522"/>
        <end position="539"/>
    </location>
</feature>
<keyword evidence="3" id="KW-0539">Nucleus</keyword>
<dbReference type="EMBL" id="JAULSU010000005">
    <property type="protein sequence ID" value="KAK0617161.1"/>
    <property type="molecule type" value="Genomic_DNA"/>
</dbReference>
<reference evidence="5" key="1">
    <citation type="submission" date="2023-06" db="EMBL/GenBank/DDBJ databases">
        <title>Genome-scale phylogeny and comparative genomics of the fungal order Sordariales.</title>
        <authorList>
            <consortium name="Lawrence Berkeley National Laboratory"/>
            <person name="Hensen N."/>
            <person name="Bonometti L."/>
            <person name="Westerberg I."/>
            <person name="Brannstrom I.O."/>
            <person name="Guillou S."/>
            <person name="Cros-Aarteil S."/>
            <person name="Calhoun S."/>
            <person name="Haridas S."/>
            <person name="Kuo A."/>
            <person name="Mondo S."/>
            <person name="Pangilinan J."/>
            <person name="Riley R."/>
            <person name="Labutti K."/>
            <person name="Andreopoulos B."/>
            <person name="Lipzen A."/>
            <person name="Chen C."/>
            <person name="Yanf M."/>
            <person name="Daum C."/>
            <person name="Ng V."/>
            <person name="Clum A."/>
            <person name="Steindorff A."/>
            <person name="Ohm R."/>
            <person name="Martin F."/>
            <person name="Silar P."/>
            <person name="Natvig D."/>
            <person name="Lalanne C."/>
            <person name="Gautier V."/>
            <person name="Ament-Velasquez S.L."/>
            <person name="Kruys A."/>
            <person name="Hutchinson M.I."/>
            <person name="Powell A.J."/>
            <person name="Barry K."/>
            <person name="Miller A.N."/>
            <person name="Grigoriev I.V."/>
            <person name="Debuchy R."/>
            <person name="Gladieux P."/>
            <person name="Thoren M.H."/>
            <person name="Johannesson H."/>
        </authorList>
    </citation>
    <scope>NUCLEOTIDE SEQUENCE</scope>
    <source>
        <strain evidence="5">CBS 606.72</strain>
    </source>
</reference>
<dbReference type="Proteomes" id="UP001175000">
    <property type="component" value="Unassembled WGS sequence"/>
</dbReference>
<feature type="compositionally biased region" description="Low complexity" evidence="4">
    <location>
        <begin position="660"/>
        <end position="671"/>
    </location>
</feature>
<dbReference type="GO" id="GO:0032040">
    <property type="term" value="C:small-subunit processome"/>
    <property type="evidence" value="ECO:0007669"/>
    <property type="project" value="InterPro"/>
</dbReference>
<gene>
    <name evidence="5" type="ORF">B0T14DRAFT_524551</name>
</gene>
<keyword evidence="6" id="KW-1185">Reference proteome</keyword>
<feature type="compositionally biased region" description="Acidic residues" evidence="4">
    <location>
        <begin position="118"/>
        <end position="137"/>
    </location>
</feature>
<feature type="compositionally biased region" description="Basic and acidic residues" evidence="4">
    <location>
        <begin position="461"/>
        <end position="480"/>
    </location>
</feature>
<feature type="compositionally biased region" description="Acidic residues" evidence="4">
    <location>
        <begin position="594"/>
        <end position="604"/>
    </location>
</feature>
<evidence type="ECO:0000256" key="4">
    <source>
        <dbReference type="SAM" id="MobiDB-lite"/>
    </source>
</evidence>
<feature type="compositionally biased region" description="Basic residues" evidence="4">
    <location>
        <begin position="19"/>
        <end position="29"/>
    </location>
</feature>
<feature type="compositionally biased region" description="Acidic residues" evidence="4">
    <location>
        <begin position="154"/>
        <end position="163"/>
    </location>
</feature>
<dbReference type="GO" id="GO:0006364">
    <property type="term" value="P:rRNA processing"/>
    <property type="evidence" value="ECO:0007669"/>
    <property type="project" value="InterPro"/>
</dbReference>
<proteinExistence type="predicted"/>
<feature type="compositionally biased region" description="Basic and acidic residues" evidence="4">
    <location>
        <begin position="504"/>
        <end position="516"/>
    </location>
</feature>
<evidence type="ECO:0000313" key="6">
    <source>
        <dbReference type="Proteomes" id="UP001175000"/>
    </source>
</evidence>
<evidence type="ECO:0000313" key="5">
    <source>
        <dbReference type="EMBL" id="KAK0617161.1"/>
    </source>
</evidence>
<feature type="compositionally biased region" description="Acidic residues" evidence="4">
    <location>
        <begin position="95"/>
        <end position="110"/>
    </location>
</feature>
<dbReference type="PANTHER" id="PTHR14150:SF12">
    <property type="entry name" value="U3 SMALL NUCLEOLAR RNA-ASSOCIATED PROTEIN 14 HOMOLOG A"/>
    <property type="match status" value="1"/>
</dbReference>
<feature type="compositionally biased region" description="Basic and acidic residues" evidence="4">
    <location>
        <begin position="571"/>
        <end position="593"/>
    </location>
</feature>
<comment type="caution">
    <text evidence="5">The sequence shown here is derived from an EMBL/GenBank/DDBJ whole genome shotgun (WGS) entry which is preliminary data.</text>
</comment>
<organism evidence="5 6">
    <name type="scientific">Immersiella caudata</name>
    <dbReference type="NCBI Taxonomy" id="314043"/>
    <lineage>
        <taxon>Eukaryota</taxon>
        <taxon>Fungi</taxon>
        <taxon>Dikarya</taxon>
        <taxon>Ascomycota</taxon>
        <taxon>Pezizomycotina</taxon>
        <taxon>Sordariomycetes</taxon>
        <taxon>Sordariomycetidae</taxon>
        <taxon>Sordariales</taxon>
        <taxon>Lasiosphaeriaceae</taxon>
        <taxon>Immersiella</taxon>
    </lineage>
</organism>
<dbReference type="PANTHER" id="PTHR14150">
    <property type="entry name" value="U3 SMALL NUCLEOLAR RNA-ASSOCIATED PROTEIN 14"/>
    <property type="match status" value="1"/>
</dbReference>
<sequence length="886" mass="98690">MPGRQAHGRSLLPASGAKKERKPSSRSRANKALDAFALAEKEVPTRRAKGVRMRDLDEEPAERTQKRQHDDDDEDDEDEEDVEEGPRKKKARKDDEDEFDGFFGGPDEEDWHVGVGSGDEDSEIDSDEAFGESDEEKFEGYGFRSGKLKKSKADEEDDDEDLESLGSDAIDLATALDQWSEGDDDMEEEDASGSEEEEEEASSDDSSDSDDDEEDPAKVKSLQKIISGFAGDSDEEEEDSGPKQKAKVSLEDLGLAGVKDRHIKKSLKLMNKEEKATKSGSSKKLAVPLARRHQDKLDRAAAYEKTTETLDRWIDTVKQNRRADHLMFPLAQNAHDAGLDNGELLPVTAKTAGTELEKTILAIMEESGLGPSAKARQIREENAAAEGQEGPTMAEQIEAARLRRKERELHSREAARAKRIKKIKSKAYRRIHRKEALREEQANHEALAAAGELDSDEEREAQDRRRALERVGTRHRESKWAKLGKKAGRAVWDDDFRAGLNEMAQRKDELKRRIEGRTQSSGDEDEDMSDDSGDSDGDDGDRRRLLGQLDSAAAYDEDEPQSGLMAMKFMRRGEALRKKENDELVDQIRRELDSDAESEEPEESDLGRRQFGMGQAAPKVNPFLPKSAKGQDGRTSISAVKSDGEPKTLPLPQREPSPAAPGAAGAWSRAGQDGRKSKKAPKGRVDELDLSNAAMLATKKPSKPANSKTAVNSSTDVDVQDESDDEDAIHLPMAIRDQELIKRAFAGEDVVGEFEKEKAEIEQEDDEKEIDNTLPGWGGWVGEGVSSRELKRHKGRFVNKVDGVKQKDRKDFKLKGVIISEKTIKKNNKYLAPQLPHPFESHQQYERSLRLPIGPEWGTKETFQTATKPRVIVKQGIIAPMSKPMV</sequence>
<keyword evidence="2" id="KW-0597">Phosphoprotein</keyword>
<feature type="region of interest" description="Disordered" evidence="4">
    <location>
        <begin position="266"/>
        <end position="292"/>
    </location>
</feature>
<accession>A0AA39WKR0</accession>
<evidence type="ECO:0000256" key="1">
    <source>
        <dbReference type="ARBA" id="ARBA00004604"/>
    </source>
</evidence>
<evidence type="ECO:0000256" key="3">
    <source>
        <dbReference type="ARBA" id="ARBA00023242"/>
    </source>
</evidence>
<name>A0AA39WKR0_9PEZI</name>
<comment type="subcellular location">
    <subcellularLocation>
        <location evidence="1">Nucleus</location>
        <location evidence="1">Nucleolus</location>
    </subcellularLocation>
</comment>
<feature type="compositionally biased region" description="Acidic residues" evidence="4">
    <location>
        <begin position="180"/>
        <end position="215"/>
    </location>
</feature>
<protein>
    <submittedName>
        <fullName evidence="5">Utp14 protein-domain-containing protein</fullName>
    </submittedName>
</protein>
<feature type="region of interest" description="Disordered" evidence="4">
    <location>
        <begin position="504"/>
        <end position="727"/>
    </location>
</feature>
<feature type="compositionally biased region" description="Basic and acidic residues" evidence="4">
    <location>
        <begin position="61"/>
        <end position="70"/>
    </location>
</feature>
<feature type="region of interest" description="Disordered" evidence="4">
    <location>
        <begin position="1"/>
        <end position="250"/>
    </location>
</feature>
<feature type="region of interest" description="Disordered" evidence="4">
    <location>
        <begin position="448"/>
        <end position="487"/>
    </location>
</feature>
<dbReference type="InterPro" id="IPR006709">
    <property type="entry name" value="SSU_processome_Utp14"/>
</dbReference>
<feature type="compositionally biased region" description="Acidic residues" evidence="4">
    <location>
        <begin position="71"/>
        <end position="83"/>
    </location>
</feature>